<evidence type="ECO:0000313" key="13">
    <source>
        <dbReference type="EMBL" id="CEH12591.1"/>
    </source>
</evidence>
<evidence type="ECO:0000256" key="6">
    <source>
        <dbReference type="ARBA" id="ARBA00022722"/>
    </source>
</evidence>
<feature type="region of interest" description="Disordered" evidence="11">
    <location>
        <begin position="878"/>
        <end position="899"/>
    </location>
</feature>
<evidence type="ECO:0000256" key="2">
    <source>
        <dbReference type="ARBA" id="ARBA00001947"/>
    </source>
</evidence>
<evidence type="ECO:0000256" key="4">
    <source>
        <dbReference type="ARBA" id="ARBA00012477"/>
    </source>
</evidence>
<dbReference type="CDD" id="cd07718">
    <property type="entry name" value="RNaseZ_ELAC1_ELAC2-C-term-like_MBL-fold"/>
    <property type="match status" value="1"/>
</dbReference>
<feature type="region of interest" description="Disordered" evidence="11">
    <location>
        <begin position="148"/>
        <end position="172"/>
    </location>
</feature>
<dbReference type="OrthoDB" id="527344at2759"/>
<evidence type="ECO:0000256" key="10">
    <source>
        <dbReference type="ARBA" id="ARBA00022833"/>
    </source>
</evidence>
<feature type="compositionally biased region" description="Polar residues" evidence="11">
    <location>
        <begin position="1202"/>
        <end position="1221"/>
    </location>
</feature>
<dbReference type="EMBL" id="CCYA01000162">
    <property type="protein sequence ID" value="CEH12591.1"/>
    <property type="molecule type" value="Genomic_DNA"/>
</dbReference>
<dbReference type="InterPro" id="IPR047151">
    <property type="entry name" value="RNZ2-like"/>
</dbReference>
<keyword evidence="7" id="KW-0479">Metal-binding</keyword>
<dbReference type="Proteomes" id="UP000054845">
    <property type="component" value="Unassembled WGS sequence"/>
</dbReference>
<dbReference type="PANTHER" id="PTHR12553:SF49">
    <property type="entry name" value="ZINC PHOSPHODIESTERASE ELAC PROTEIN 2"/>
    <property type="match status" value="1"/>
</dbReference>
<dbReference type="GO" id="GO:0046872">
    <property type="term" value="F:metal ion binding"/>
    <property type="evidence" value="ECO:0007669"/>
    <property type="project" value="UniProtKB-KW"/>
</dbReference>
<dbReference type="EC" id="3.1.26.11" evidence="4"/>
<dbReference type="GO" id="GO:1990180">
    <property type="term" value="P:mitochondrial tRNA 3'-end processing"/>
    <property type="evidence" value="ECO:0007669"/>
    <property type="project" value="TreeGrafter"/>
</dbReference>
<dbReference type="InterPro" id="IPR036866">
    <property type="entry name" value="RibonucZ/Hydroxyglut_hydro"/>
</dbReference>
<name>A0A0P1BAE0_9BASI</name>
<dbReference type="GO" id="GO:0005739">
    <property type="term" value="C:mitochondrion"/>
    <property type="evidence" value="ECO:0007669"/>
    <property type="project" value="TreeGrafter"/>
</dbReference>
<keyword evidence="10" id="KW-0862">Zinc</keyword>
<feature type="compositionally biased region" description="Basic and acidic residues" evidence="11">
    <location>
        <begin position="878"/>
        <end position="894"/>
    </location>
</feature>
<keyword evidence="14" id="KW-1185">Reference proteome</keyword>
<feature type="region of interest" description="Disordered" evidence="11">
    <location>
        <begin position="1125"/>
        <end position="1152"/>
    </location>
</feature>
<protein>
    <recommendedName>
        <fullName evidence="4">ribonuclease Z</fullName>
        <ecNumber evidence="4">3.1.26.11</ecNumber>
    </recommendedName>
</protein>
<dbReference type="SUPFAM" id="SSF56281">
    <property type="entry name" value="Metallo-hydrolase/oxidoreductase"/>
    <property type="match status" value="1"/>
</dbReference>
<evidence type="ECO:0000313" key="14">
    <source>
        <dbReference type="Proteomes" id="UP000054845"/>
    </source>
</evidence>
<evidence type="ECO:0000259" key="12">
    <source>
        <dbReference type="Pfam" id="PF13691"/>
    </source>
</evidence>
<feature type="compositionally biased region" description="Basic and acidic residues" evidence="11">
    <location>
        <begin position="385"/>
        <end position="396"/>
    </location>
</feature>
<dbReference type="STRING" id="401625.A0A0P1BAE0"/>
<feature type="region of interest" description="Disordered" evidence="11">
    <location>
        <begin position="1176"/>
        <end position="1265"/>
    </location>
</feature>
<reference evidence="13 14" key="1">
    <citation type="submission" date="2014-09" db="EMBL/GenBank/DDBJ databases">
        <authorList>
            <person name="Magalhaes I.L.F."/>
            <person name="Oliveira U."/>
            <person name="Santos F.R."/>
            <person name="Vidigal T.H.D.A."/>
            <person name="Brescovit A.D."/>
            <person name="Santos A.J."/>
        </authorList>
    </citation>
    <scope>NUCLEOTIDE SEQUENCE [LARGE SCALE GENOMIC DNA]</scope>
</reference>
<dbReference type="GO" id="GO:0042781">
    <property type="term" value="F:3'-tRNA processing endoribonuclease activity"/>
    <property type="evidence" value="ECO:0007669"/>
    <property type="project" value="UniProtKB-EC"/>
</dbReference>
<evidence type="ECO:0000256" key="3">
    <source>
        <dbReference type="ARBA" id="ARBA00007823"/>
    </source>
</evidence>
<keyword evidence="6" id="KW-0540">Nuclease</keyword>
<evidence type="ECO:0000256" key="8">
    <source>
        <dbReference type="ARBA" id="ARBA00022759"/>
    </source>
</evidence>
<keyword evidence="5" id="KW-0819">tRNA processing</keyword>
<dbReference type="InterPro" id="IPR027794">
    <property type="entry name" value="tRNase_Z_dom"/>
</dbReference>
<dbReference type="Pfam" id="PF13691">
    <property type="entry name" value="Lactamase_B_4"/>
    <property type="match status" value="1"/>
</dbReference>
<evidence type="ECO:0000256" key="9">
    <source>
        <dbReference type="ARBA" id="ARBA00022801"/>
    </source>
</evidence>
<evidence type="ECO:0000256" key="7">
    <source>
        <dbReference type="ARBA" id="ARBA00022723"/>
    </source>
</evidence>
<sequence length="1420" mass="155066">MLGVDPCIFAGALLTRPFSSLAQADVARERPSKSAVMLSTLRIVFPPSSDNQTLLPFVTLLVDGQRYIFNVPEGSTRIGLQRGARIARTEHVFVNSVGTENAGLAGMIMSLADSGISHLTLHGPSALSHLVCTFRTYARRESLLLRINDGSPNKSEAEEASGSGNHGKSRDPRAVNIVSKDDKLAPPPFFKDQWVTVHGVALRHAEAMPVYEERSEHANSESGRRGAPQDGPASKRRRTDSHWQGNEPEQETSKWIAQNLFPGTKLLKAGGVVRRPPFKPLPRLAEKDLGVRHAQEASPSTVMCWIVEHPAQRGKFKADAAEELGLPDGPTRSKLLKEGSVTFQRPTKWPDMDANARKKWVFRHKNLHDAMSRASKIFKGRKNKQSKESQAAKEASEEMDAWETETITIQSSQVVGETRKGSSFVQIYCPSLAFLPSLLSPDSQAKFERYFYRVQESSQDTDRLVSPPHVVIHAVPDAVLTDPRYQGFVAQFGPGVNHIISNGQYATDTHAFSSSALSQLRLSRLDEKTFKPTPYAVAPTQHVASDLKHKLLGSSASTDHVKGSVRALDQDTQITIQPVGPFSEFPSPAPAIHAPLQHQETLDLISFKRQPKHARELGNDVRAKLKGMWHRFGKLSDEIQKAIKVEEEARRQSGEKESELILTSLGTGSAAPSKYRNVTATLVHIPRKDDGGELSVKHHYVLLDCGEATLGQLCRRFGRTGWASLSGDNARYEGLSDELGSDDPDGGVEEILQNLKLVFLSHSHGDHHMGIARLLVERAKLHPTTPLYIICNRFISQYLIELDAITPLGLAPPGIPPSAAQRQGGVIFLDAESFDFENGVDVAVDLAQAQASSTDLLACERRAQDELLRSSLAKQATDRAAEHAAKGERKDPKFSSDPQEVLAKMFRSRMQGRHHARSHLAFLKRSLGFAESGRIHTVEVDHRVAHCTGIVLRSATDSSRDHAAETVSDTSDPWSLAYSGDTRPCPALARAGKGVEVLIHEASLDDSQPEMAWQKGHSTFGQAIAVGKAMHAKRIYLTHFSQRYPKLPKISTANHYNTASVEGLQEPLGEVSEAEPIADNSTATEAAVPIAIAFDLVSVPLKEMWKYSHYIPALELLFNAVKDEDAPEEGAEEANTLDGGADPAPNGDRAGSSANVALQFSQKMLEELADVAMNGPAPRKALGTEKTTSKAAVEEEKKQGRSGASTSSSNVEQADSVQEALTESKETAENQAQAKEAEMKIPSSSQEVRDANRESVSGQFHRHERRNVKGGEYAYVILKLSPISRHSRLSNVDPPEAHVIFDACSRAVKRTHGSVGGAFSLDLLHADKLRHGESDGDEVRAILKVPSDKLALLLASLSTDFELKSTVATTEGSTNVQTTCHWRPSIVSTSVASSLPHALANLDSKAWLDRLKKTNGPESE</sequence>
<evidence type="ECO:0000256" key="5">
    <source>
        <dbReference type="ARBA" id="ARBA00022694"/>
    </source>
</evidence>
<proteinExistence type="inferred from homology"/>
<feature type="compositionally biased region" description="Basic and acidic residues" evidence="11">
    <location>
        <begin position="211"/>
        <end position="224"/>
    </location>
</feature>
<evidence type="ECO:0000256" key="11">
    <source>
        <dbReference type="SAM" id="MobiDB-lite"/>
    </source>
</evidence>
<feature type="domain" description="tRNase Z endonuclease" evidence="12">
    <location>
        <begin position="45"/>
        <end position="94"/>
    </location>
</feature>
<dbReference type="PANTHER" id="PTHR12553">
    <property type="entry name" value="ZINC PHOSPHODIESTERASE ELAC PROTEIN 2"/>
    <property type="match status" value="1"/>
</dbReference>
<comment type="similarity">
    <text evidence="3">Belongs to the RNase Z family.</text>
</comment>
<keyword evidence="8" id="KW-0255">Endonuclease</keyword>
<comment type="cofactor">
    <cofactor evidence="2">
        <name>Zn(2+)</name>
        <dbReference type="ChEBI" id="CHEBI:29105"/>
    </cofactor>
</comment>
<organism evidence="13 14">
    <name type="scientific">Ceraceosorus bombacis</name>
    <dbReference type="NCBI Taxonomy" id="401625"/>
    <lineage>
        <taxon>Eukaryota</taxon>
        <taxon>Fungi</taxon>
        <taxon>Dikarya</taxon>
        <taxon>Basidiomycota</taxon>
        <taxon>Ustilaginomycotina</taxon>
        <taxon>Exobasidiomycetes</taxon>
        <taxon>Ceraceosorales</taxon>
        <taxon>Ceraceosoraceae</taxon>
        <taxon>Ceraceosorus</taxon>
    </lineage>
</organism>
<dbReference type="Gene3D" id="3.60.15.10">
    <property type="entry name" value="Ribonuclease Z/Hydroxyacylglutathione hydrolase-like"/>
    <property type="match status" value="2"/>
</dbReference>
<feature type="region of interest" description="Disordered" evidence="11">
    <location>
        <begin position="378"/>
        <end position="399"/>
    </location>
</feature>
<evidence type="ECO:0000256" key="1">
    <source>
        <dbReference type="ARBA" id="ARBA00000402"/>
    </source>
</evidence>
<keyword evidence="9 13" id="KW-0378">Hydrolase</keyword>
<accession>A0A0P1BAE0</accession>
<feature type="region of interest" description="Disordered" evidence="11">
    <location>
        <begin position="211"/>
        <end position="254"/>
    </location>
</feature>
<comment type="catalytic activity">
    <reaction evidence="1">
        <text>Endonucleolytic cleavage of RNA, removing extra 3' nucleotides from tRNA precursor, generating 3' termini of tRNAs. A 3'-hydroxy group is left at the tRNA terminus and a 5'-phosphoryl group is left at the trailer molecule.</text>
        <dbReference type="EC" id="3.1.26.11"/>
    </reaction>
</comment>